<dbReference type="SUPFAM" id="SSF75615">
    <property type="entry name" value="Siroheme synthase middle domains-like"/>
    <property type="match status" value="1"/>
</dbReference>
<evidence type="ECO:0000256" key="2">
    <source>
        <dbReference type="ARBA" id="ARBA00012400"/>
    </source>
</evidence>
<organism evidence="8 9">
    <name type="scientific">Ureibacillus yapensis</name>
    <dbReference type="NCBI Taxonomy" id="2304605"/>
    <lineage>
        <taxon>Bacteria</taxon>
        <taxon>Bacillati</taxon>
        <taxon>Bacillota</taxon>
        <taxon>Bacilli</taxon>
        <taxon>Bacillales</taxon>
        <taxon>Caryophanaceae</taxon>
        <taxon>Ureibacillus</taxon>
    </lineage>
</organism>
<dbReference type="NCBIfam" id="NF005222">
    <property type="entry name" value="PRK06718.1"/>
    <property type="match status" value="1"/>
</dbReference>
<name>A0A396S4X1_9BACL</name>
<proteinExistence type="predicted"/>
<dbReference type="InterPro" id="IPR028161">
    <property type="entry name" value="Met8-like"/>
</dbReference>
<evidence type="ECO:0000256" key="3">
    <source>
        <dbReference type="ARBA" id="ARBA00023002"/>
    </source>
</evidence>
<dbReference type="PANTHER" id="PTHR35330">
    <property type="entry name" value="SIROHEME BIOSYNTHESIS PROTEIN MET8"/>
    <property type="match status" value="1"/>
</dbReference>
<evidence type="ECO:0000256" key="6">
    <source>
        <dbReference type="ARBA" id="ARBA00047561"/>
    </source>
</evidence>
<dbReference type="RefSeq" id="WP_118877422.1">
    <property type="nucleotide sequence ID" value="NZ_QWEI01000011.1"/>
</dbReference>
<evidence type="ECO:0000256" key="1">
    <source>
        <dbReference type="ARBA" id="ARBA00005010"/>
    </source>
</evidence>
<comment type="caution">
    <text evidence="8">The sequence shown here is derived from an EMBL/GenBank/DDBJ whole genome shotgun (WGS) entry which is preliminary data.</text>
</comment>
<dbReference type="InterPro" id="IPR036291">
    <property type="entry name" value="NAD(P)-bd_dom_sf"/>
</dbReference>
<dbReference type="EC" id="1.3.1.76" evidence="2"/>
<dbReference type="NCBIfam" id="TIGR01470">
    <property type="entry name" value="cysG_Nterm"/>
    <property type="match status" value="1"/>
</dbReference>
<dbReference type="UniPathway" id="UPA00262">
    <property type="reaction ID" value="UER00222"/>
</dbReference>
<dbReference type="Pfam" id="PF22440">
    <property type="entry name" value="SirC_C"/>
    <property type="match status" value="1"/>
</dbReference>
<dbReference type="InterPro" id="IPR028281">
    <property type="entry name" value="Sirohaem_synthase_central"/>
</dbReference>
<keyword evidence="5" id="KW-0627">Porphyrin biosynthesis</keyword>
<reference evidence="8 9" key="1">
    <citation type="submission" date="2018-08" db="EMBL/GenBank/DDBJ databases">
        <title>Lysinibacillus sp. YLB-03 draft genome sequence.</title>
        <authorList>
            <person name="Yu L."/>
        </authorList>
    </citation>
    <scope>NUCLEOTIDE SEQUENCE [LARGE SCALE GENOMIC DNA]</scope>
    <source>
        <strain evidence="8 9">YLB-03</strain>
    </source>
</reference>
<dbReference type="GO" id="GO:0019354">
    <property type="term" value="P:siroheme biosynthetic process"/>
    <property type="evidence" value="ECO:0007669"/>
    <property type="project" value="UniProtKB-UniPathway"/>
</dbReference>
<keyword evidence="3" id="KW-0560">Oxidoreductase</keyword>
<comment type="pathway">
    <text evidence="1">Porphyrin-containing compound metabolism; siroheme biosynthesis; sirohydrochlorin from precorrin-2: step 1/1.</text>
</comment>
<dbReference type="Pfam" id="PF13241">
    <property type="entry name" value="NAD_binding_7"/>
    <property type="match status" value="1"/>
</dbReference>
<evidence type="ECO:0000256" key="4">
    <source>
        <dbReference type="ARBA" id="ARBA00023027"/>
    </source>
</evidence>
<keyword evidence="4" id="KW-0520">NAD</keyword>
<evidence type="ECO:0000313" key="9">
    <source>
        <dbReference type="Proteomes" id="UP000265692"/>
    </source>
</evidence>
<evidence type="ECO:0000256" key="5">
    <source>
        <dbReference type="ARBA" id="ARBA00023244"/>
    </source>
</evidence>
<dbReference type="SUPFAM" id="SSF51735">
    <property type="entry name" value="NAD(P)-binding Rossmann-fold domains"/>
    <property type="match status" value="1"/>
</dbReference>
<protein>
    <recommendedName>
        <fullName evidence="2">precorrin-2 dehydrogenase</fullName>
        <ecNumber evidence="2">1.3.1.76</ecNumber>
    </recommendedName>
</protein>
<gene>
    <name evidence="8" type="ORF">D1B33_16060</name>
</gene>
<feature type="domain" description="Siroheme synthase central" evidence="7">
    <location>
        <begin position="116"/>
        <end position="140"/>
    </location>
</feature>
<dbReference type="AlphaFoldDB" id="A0A396S4X1"/>
<dbReference type="PANTHER" id="PTHR35330:SF1">
    <property type="entry name" value="SIROHEME BIOSYNTHESIS PROTEIN MET8"/>
    <property type="match status" value="1"/>
</dbReference>
<dbReference type="Pfam" id="PF14824">
    <property type="entry name" value="Sirohm_synth_M"/>
    <property type="match status" value="1"/>
</dbReference>
<evidence type="ECO:0000313" key="8">
    <source>
        <dbReference type="EMBL" id="RHW33254.1"/>
    </source>
</evidence>
<dbReference type="GO" id="GO:0043115">
    <property type="term" value="F:precorrin-2 dehydrogenase activity"/>
    <property type="evidence" value="ECO:0007669"/>
    <property type="project" value="UniProtKB-EC"/>
</dbReference>
<dbReference type="OrthoDB" id="9773765at2"/>
<dbReference type="InterPro" id="IPR042518">
    <property type="entry name" value="SirC_C"/>
</dbReference>
<dbReference type="GO" id="GO:0004325">
    <property type="term" value="F:ferrochelatase activity"/>
    <property type="evidence" value="ECO:0007669"/>
    <property type="project" value="InterPro"/>
</dbReference>
<evidence type="ECO:0000259" key="7">
    <source>
        <dbReference type="Pfam" id="PF14824"/>
    </source>
</evidence>
<accession>A0A396S4X1</accession>
<dbReference type="Gene3D" id="3.40.50.720">
    <property type="entry name" value="NAD(P)-binding Rossmann-like Domain"/>
    <property type="match status" value="1"/>
</dbReference>
<dbReference type="InterPro" id="IPR006367">
    <property type="entry name" value="Sirohaem_synthase_N"/>
</dbReference>
<dbReference type="Gene3D" id="1.10.8.610">
    <property type="entry name" value="SirC, precorrin-2 dehydrogenase, C-terminal helical domain-like"/>
    <property type="match status" value="1"/>
</dbReference>
<comment type="catalytic activity">
    <reaction evidence="6">
        <text>precorrin-2 + NAD(+) = sirohydrochlorin + NADH + 2 H(+)</text>
        <dbReference type="Rhea" id="RHEA:15613"/>
        <dbReference type="ChEBI" id="CHEBI:15378"/>
        <dbReference type="ChEBI" id="CHEBI:57540"/>
        <dbReference type="ChEBI" id="CHEBI:57945"/>
        <dbReference type="ChEBI" id="CHEBI:58351"/>
        <dbReference type="ChEBI" id="CHEBI:58827"/>
        <dbReference type="EC" id="1.3.1.76"/>
    </reaction>
</comment>
<keyword evidence="9" id="KW-1185">Reference proteome</keyword>
<dbReference type="EMBL" id="QWEI01000011">
    <property type="protein sequence ID" value="RHW33254.1"/>
    <property type="molecule type" value="Genomic_DNA"/>
</dbReference>
<sequence>MYPVMLDLVGKKVVVVGGGRVAAHKVNKLLGQNAEIVVVSPTLTETLHTYEQNGDIHWIQRSFENADIDDAFLVIAATDDRQVNAQVKASCQQHQLVNVADSPEESNFYNMAAFERGKLKIAISTEGASPLLAKQLKRDLNEFFDDSYGEYLSFLFAAREKIKLAVHDEQLKLFLLKEILDDRFRKNERERELFLLHIQ</sequence>
<dbReference type="Proteomes" id="UP000265692">
    <property type="component" value="Unassembled WGS sequence"/>
</dbReference>